<dbReference type="Pfam" id="PF13977">
    <property type="entry name" value="TetR_C_6"/>
    <property type="match status" value="1"/>
</dbReference>
<dbReference type="Gene3D" id="1.10.357.10">
    <property type="entry name" value="Tetracycline Repressor, domain 2"/>
    <property type="match status" value="1"/>
</dbReference>
<dbReference type="PANTHER" id="PTHR30055:SF234">
    <property type="entry name" value="HTH-TYPE TRANSCRIPTIONAL REGULATOR BETI"/>
    <property type="match status" value="1"/>
</dbReference>
<keyword evidence="2" id="KW-0805">Transcription regulation</keyword>
<evidence type="ECO:0000256" key="5">
    <source>
        <dbReference type="PROSITE-ProRule" id="PRU00335"/>
    </source>
</evidence>
<evidence type="ECO:0000256" key="2">
    <source>
        <dbReference type="ARBA" id="ARBA00023015"/>
    </source>
</evidence>
<dbReference type="SUPFAM" id="SSF46689">
    <property type="entry name" value="Homeodomain-like"/>
    <property type="match status" value="1"/>
</dbReference>
<dbReference type="Proteomes" id="UP001501407">
    <property type="component" value="Unassembled WGS sequence"/>
</dbReference>
<evidence type="ECO:0000313" key="8">
    <source>
        <dbReference type="EMBL" id="GAA5087577.1"/>
    </source>
</evidence>
<sequence length="260" mass="27771">MEVRETTRGYGETMTETTSAAKREGTAPTRMRKPRGEYAKSAATRTAILDAALEVFAESGYRAGSLREVAERVGMSEAGLLHHFRSKSALLMAVLDHRDALARALVDFDLPDGIEALRGLVKLAEHNASIPGVVELYCTLSAEATSPAHPAHAYFVNRYESVRESVSASFRRVAEAGRLSPGVDPGRAAVATIALMDGLQVQWLLDPGSTDMAEALAEAFRSMIIGYDLAGLEQVLDARSADAAFLDAGTTAAARTEDDA</sequence>
<evidence type="ECO:0000256" key="6">
    <source>
        <dbReference type="SAM" id="MobiDB-lite"/>
    </source>
</evidence>
<gene>
    <name evidence="8" type="ORF">GCM10025760_08930</name>
</gene>
<comment type="caution">
    <text evidence="8">The sequence shown here is derived from an EMBL/GenBank/DDBJ whole genome shotgun (WGS) entry which is preliminary data.</text>
</comment>
<dbReference type="SUPFAM" id="SSF48498">
    <property type="entry name" value="Tetracyclin repressor-like, C-terminal domain"/>
    <property type="match status" value="1"/>
</dbReference>
<keyword evidence="9" id="KW-1185">Reference proteome</keyword>
<protein>
    <recommendedName>
        <fullName evidence="7">HTH tetR-type domain-containing protein</fullName>
    </recommendedName>
</protein>
<dbReference type="EMBL" id="BAABKZ010000001">
    <property type="protein sequence ID" value="GAA5087577.1"/>
    <property type="molecule type" value="Genomic_DNA"/>
</dbReference>
<dbReference type="InterPro" id="IPR050109">
    <property type="entry name" value="HTH-type_TetR-like_transc_reg"/>
</dbReference>
<feature type="domain" description="HTH tetR-type" evidence="7">
    <location>
        <begin position="42"/>
        <end position="102"/>
    </location>
</feature>
<keyword evidence="4" id="KW-0804">Transcription</keyword>
<dbReference type="InterPro" id="IPR039538">
    <property type="entry name" value="BetI_C"/>
</dbReference>
<keyword evidence="3 5" id="KW-0238">DNA-binding</keyword>
<name>A0ABP9LXL8_9MICO</name>
<keyword evidence="1" id="KW-0678">Repressor</keyword>
<dbReference type="InterPro" id="IPR009057">
    <property type="entry name" value="Homeodomain-like_sf"/>
</dbReference>
<dbReference type="Pfam" id="PF00440">
    <property type="entry name" value="TetR_N"/>
    <property type="match status" value="1"/>
</dbReference>
<dbReference type="InterPro" id="IPR001647">
    <property type="entry name" value="HTH_TetR"/>
</dbReference>
<dbReference type="PROSITE" id="PS50977">
    <property type="entry name" value="HTH_TETR_2"/>
    <property type="match status" value="1"/>
</dbReference>
<organism evidence="8 9">
    <name type="scientific">Microbacterium yannicii</name>
    <dbReference type="NCBI Taxonomy" id="671622"/>
    <lineage>
        <taxon>Bacteria</taxon>
        <taxon>Bacillati</taxon>
        <taxon>Actinomycetota</taxon>
        <taxon>Actinomycetes</taxon>
        <taxon>Micrococcales</taxon>
        <taxon>Microbacteriaceae</taxon>
        <taxon>Microbacterium</taxon>
    </lineage>
</organism>
<proteinExistence type="predicted"/>
<feature type="region of interest" description="Disordered" evidence="6">
    <location>
        <begin position="1"/>
        <end position="37"/>
    </location>
</feature>
<evidence type="ECO:0000259" key="7">
    <source>
        <dbReference type="PROSITE" id="PS50977"/>
    </source>
</evidence>
<evidence type="ECO:0000256" key="1">
    <source>
        <dbReference type="ARBA" id="ARBA00022491"/>
    </source>
</evidence>
<evidence type="ECO:0000256" key="4">
    <source>
        <dbReference type="ARBA" id="ARBA00023163"/>
    </source>
</evidence>
<dbReference type="PRINTS" id="PR00455">
    <property type="entry name" value="HTHTETR"/>
</dbReference>
<accession>A0ABP9LXL8</accession>
<reference evidence="9" key="1">
    <citation type="journal article" date="2019" name="Int. J. Syst. Evol. Microbiol.">
        <title>The Global Catalogue of Microorganisms (GCM) 10K type strain sequencing project: providing services to taxonomists for standard genome sequencing and annotation.</title>
        <authorList>
            <consortium name="The Broad Institute Genomics Platform"/>
            <consortium name="The Broad Institute Genome Sequencing Center for Infectious Disease"/>
            <person name="Wu L."/>
            <person name="Ma J."/>
        </authorList>
    </citation>
    <scope>NUCLEOTIDE SEQUENCE [LARGE SCALE GENOMIC DNA]</scope>
    <source>
        <strain evidence="9">JCM 18959</strain>
    </source>
</reference>
<evidence type="ECO:0000313" key="9">
    <source>
        <dbReference type="Proteomes" id="UP001501407"/>
    </source>
</evidence>
<dbReference type="PANTHER" id="PTHR30055">
    <property type="entry name" value="HTH-TYPE TRANSCRIPTIONAL REGULATOR RUTR"/>
    <property type="match status" value="1"/>
</dbReference>
<evidence type="ECO:0000256" key="3">
    <source>
        <dbReference type="ARBA" id="ARBA00023125"/>
    </source>
</evidence>
<feature type="DNA-binding region" description="H-T-H motif" evidence="5">
    <location>
        <begin position="65"/>
        <end position="84"/>
    </location>
</feature>
<dbReference type="InterPro" id="IPR036271">
    <property type="entry name" value="Tet_transcr_reg_TetR-rel_C_sf"/>
</dbReference>